<protein>
    <recommendedName>
        <fullName evidence="4">Transmembrane protein</fullName>
    </recommendedName>
</protein>
<dbReference type="AlphaFoldDB" id="A0AAV7FFC9"/>
<feature type="region of interest" description="Disordered" evidence="1">
    <location>
        <begin position="92"/>
        <end position="112"/>
    </location>
</feature>
<reference evidence="2 3" key="1">
    <citation type="submission" date="2021-07" db="EMBL/GenBank/DDBJ databases">
        <title>The Aristolochia fimbriata genome: insights into angiosperm evolution, floral development and chemical biosynthesis.</title>
        <authorList>
            <person name="Jiao Y."/>
        </authorList>
    </citation>
    <scope>NUCLEOTIDE SEQUENCE [LARGE SCALE GENOMIC DNA]</scope>
    <source>
        <strain evidence="2">IBCAS-2021</strain>
        <tissue evidence="2">Leaf</tissue>
    </source>
</reference>
<gene>
    <name evidence="2" type="ORF">H6P81_004242</name>
</gene>
<evidence type="ECO:0000313" key="3">
    <source>
        <dbReference type="Proteomes" id="UP000825729"/>
    </source>
</evidence>
<evidence type="ECO:0008006" key="4">
    <source>
        <dbReference type="Google" id="ProtNLM"/>
    </source>
</evidence>
<accession>A0AAV7FFC9</accession>
<dbReference type="Proteomes" id="UP000825729">
    <property type="component" value="Unassembled WGS sequence"/>
</dbReference>
<evidence type="ECO:0000313" key="2">
    <source>
        <dbReference type="EMBL" id="KAG9459734.1"/>
    </source>
</evidence>
<comment type="caution">
    <text evidence="2">The sequence shown here is derived from an EMBL/GenBank/DDBJ whole genome shotgun (WGS) entry which is preliminary data.</text>
</comment>
<organism evidence="2 3">
    <name type="scientific">Aristolochia fimbriata</name>
    <name type="common">White veined hardy Dutchman's pipe vine</name>
    <dbReference type="NCBI Taxonomy" id="158543"/>
    <lineage>
        <taxon>Eukaryota</taxon>
        <taxon>Viridiplantae</taxon>
        <taxon>Streptophyta</taxon>
        <taxon>Embryophyta</taxon>
        <taxon>Tracheophyta</taxon>
        <taxon>Spermatophyta</taxon>
        <taxon>Magnoliopsida</taxon>
        <taxon>Magnoliidae</taxon>
        <taxon>Piperales</taxon>
        <taxon>Aristolochiaceae</taxon>
        <taxon>Aristolochia</taxon>
    </lineage>
</organism>
<feature type="compositionally biased region" description="Polar residues" evidence="1">
    <location>
        <begin position="96"/>
        <end position="105"/>
    </location>
</feature>
<sequence length="281" mass="31608">MIKPEKKGFIGISIPSACFLSHARFLSPCPFSFPVPVSFLRARFLSPCPFPFSVPVFFPRAFSFANFPALLLRLLPALSNLQCLRATTKLPETTKAHQQQTPNTGDKQHRWKGSSRFRVENAKKIDFWSSVLSLRESIRVTTVRWKESGTRHGFGAGTGFAPKTRLDPLNTYISSSLKAFLARIRRGFTKSILNRLQIGAKSTPNQPNRLQIIQIDSKSTPNQVSSCMSSPLRHLQFSQLPRRGTELMFFTCLGTRREQKNSLNIISLMPGIIPLNGTEKN</sequence>
<proteinExistence type="predicted"/>
<name>A0AAV7FFC9_ARIFI</name>
<keyword evidence="3" id="KW-1185">Reference proteome</keyword>
<dbReference type="EMBL" id="JAINDJ010000002">
    <property type="protein sequence ID" value="KAG9459734.1"/>
    <property type="molecule type" value="Genomic_DNA"/>
</dbReference>
<evidence type="ECO:0000256" key="1">
    <source>
        <dbReference type="SAM" id="MobiDB-lite"/>
    </source>
</evidence>